<sequence length="529" mass="58414">MFLGVSSWPVLSPPIEILELGFDPEDQTDQIREYFETVGTTHADSLAIHVATGLRKGAGREFDVEAEIDRFDLFRDDFPEWGLYDYSTSDYALGLCYRLDARVDQLIRVANGTEPKDLFYSRDLEQGVAWHRDVAGDPPAEDVSTLLAELDRLIRGYARKAGIPLPARLEREDREREQAIRDRADLSELSAAIDRYSLHQSLPYLHSAGGTEQRAESERLVARIAVLDTRNPHLVARLPADRAQVVHSLLPESATRQHQGKGQASPPAHEAGEEKPGIFPATFTDAADKLAAHLLHPAAQGNDRTAISELIDRLAEFHQHDQSLADLLPTVQAGLVRNLDTVRTRIDDSSWFSTLGSAATRQVQGPQPQEQASDDALDPYMLAARASRFTFDANTVPVGDPQYRPWLVLHVERRGSAQWIIRRGSDGDVFNPDTSEFDSNWAVGTPTTRPSTASTGTTPYSAPRTCSSRRPRTTRQQALRPPTDSTRSIPLRPSSQVQRTSRPPVPARPGTAAARHSAAARSPGTARGR</sequence>
<dbReference type="AlphaFoldDB" id="A0A1R0KUK5"/>
<dbReference type="STRING" id="76021.BS329_15750"/>
<accession>A0A1R0KUK5</accession>
<name>A0A1R0KUK5_9PSEU</name>
<gene>
    <name evidence="2" type="ORF">BS329_15750</name>
</gene>
<feature type="compositionally biased region" description="Polar residues" evidence="1">
    <location>
        <begin position="483"/>
        <end position="501"/>
    </location>
</feature>
<proteinExistence type="predicted"/>
<evidence type="ECO:0000256" key="1">
    <source>
        <dbReference type="SAM" id="MobiDB-lite"/>
    </source>
</evidence>
<evidence type="ECO:0000313" key="2">
    <source>
        <dbReference type="EMBL" id="OLZ51716.1"/>
    </source>
</evidence>
<protein>
    <submittedName>
        <fullName evidence="2">Uncharacterized protein</fullName>
    </submittedName>
</protein>
<feature type="region of interest" description="Disordered" evidence="1">
    <location>
        <begin position="251"/>
        <end position="279"/>
    </location>
</feature>
<evidence type="ECO:0000313" key="3">
    <source>
        <dbReference type="Proteomes" id="UP000187486"/>
    </source>
</evidence>
<feature type="compositionally biased region" description="Low complexity" evidence="1">
    <location>
        <begin position="508"/>
        <end position="529"/>
    </location>
</feature>
<feature type="region of interest" description="Disordered" evidence="1">
    <location>
        <begin position="425"/>
        <end position="529"/>
    </location>
</feature>
<keyword evidence="3" id="KW-1185">Reference proteome</keyword>
<organism evidence="2 3">
    <name type="scientific">Amycolatopsis coloradensis</name>
    <dbReference type="NCBI Taxonomy" id="76021"/>
    <lineage>
        <taxon>Bacteria</taxon>
        <taxon>Bacillati</taxon>
        <taxon>Actinomycetota</taxon>
        <taxon>Actinomycetes</taxon>
        <taxon>Pseudonocardiales</taxon>
        <taxon>Pseudonocardiaceae</taxon>
        <taxon>Amycolatopsis</taxon>
    </lineage>
</organism>
<reference evidence="2 3" key="1">
    <citation type="submission" date="2016-01" db="EMBL/GenBank/DDBJ databases">
        <title>Amycolatopsis coloradensis genome sequencing and assembly.</title>
        <authorList>
            <person name="Mayilraj S."/>
        </authorList>
    </citation>
    <scope>NUCLEOTIDE SEQUENCE [LARGE SCALE GENOMIC DNA]</scope>
    <source>
        <strain evidence="2 3">DSM 44225</strain>
    </source>
</reference>
<feature type="compositionally biased region" description="Low complexity" evidence="1">
    <location>
        <begin position="444"/>
        <end position="466"/>
    </location>
</feature>
<dbReference type="Proteomes" id="UP000187486">
    <property type="component" value="Unassembled WGS sequence"/>
</dbReference>
<dbReference type="EMBL" id="MQUQ01000007">
    <property type="protein sequence ID" value="OLZ51716.1"/>
    <property type="molecule type" value="Genomic_DNA"/>
</dbReference>
<comment type="caution">
    <text evidence="2">The sequence shown here is derived from an EMBL/GenBank/DDBJ whole genome shotgun (WGS) entry which is preliminary data.</text>
</comment>